<proteinExistence type="predicted"/>
<dbReference type="GO" id="GO:0003677">
    <property type="term" value="F:DNA binding"/>
    <property type="evidence" value="ECO:0007669"/>
    <property type="project" value="InterPro"/>
</dbReference>
<dbReference type="GO" id="GO:0016887">
    <property type="term" value="F:ATP hydrolysis activity"/>
    <property type="evidence" value="ECO:0007669"/>
    <property type="project" value="InterPro"/>
</dbReference>
<dbReference type="GO" id="GO:0017025">
    <property type="term" value="F:TBP-class protein binding"/>
    <property type="evidence" value="ECO:0007669"/>
    <property type="project" value="InterPro"/>
</dbReference>
<protein>
    <submittedName>
        <fullName evidence="1">Uncharacterized protein</fullName>
    </submittedName>
</protein>
<dbReference type="AlphaFoldDB" id="A0AAE1MRU7"/>
<name>A0AAE1MRU7_9FABA</name>
<gene>
    <name evidence="1" type="ORF">QN277_018704</name>
</gene>
<dbReference type="PANTHER" id="PTHR36498:SF1">
    <property type="entry name" value="TATA-BINDING PROTEIN-ASSOCIATED FACTOR 172"/>
    <property type="match status" value="1"/>
</dbReference>
<evidence type="ECO:0000313" key="1">
    <source>
        <dbReference type="EMBL" id="KAK4275664.1"/>
    </source>
</evidence>
<comment type="caution">
    <text evidence="1">The sequence shown here is derived from an EMBL/GenBank/DDBJ whole genome shotgun (WGS) entry which is preliminary data.</text>
</comment>
<dbReference type="PANTHER" id="PTHR36498">
    <property type="entry name" value="TATA-BINDING PROTEIN-ASSOCIATED FACTOR 172"/>
    <property type="match status" value="1"/>
</dbReference>
<accession>A0AAE1MRU7</accession>
<dbReference type="InterPro" id="IPR044972">
    <property type="entry name" value="Mot1"/>
</dbReference>
<dbReference type="Proteomes" id="UP001293593">
    <property type="component" value="Unassembled WGS sequence"/>
</dbReference>
<organism evidence="1 2">
    <name type="scientific">Acacia crassicarpa</name>
    <name type="common">northern wattle</name>
    <dbReference type="NCBI Taxonomy" id="499986"/>
    <lineage>
        <taxon>Eukaryota</taxon>
        <taxon>Viridiplantae</taxon>
        <taxon>Streptophyta</taxon>
        <taxon>Embryophyta</taxon>
        <taxon>Tracheophyta</taxon>
        <taxon>Spermatophyta</taxon>
        <taxon>Magnoliopsida</taxon>
        <taxon>eudicotyledons</taxon>
        <taxon>Gunneridae</taxon>
        <taxon>Pentapetalae</taxon>
        <taxon>rosids</taxon>
        <taxon>fabids</taxon>
        <taxon>Fabales</taxon>
        <taxon>Fabaceae</taxon>
        <taxon>Caesalpinioideae</taxon>
        <taxon>mimosoid clade</taxon>
        <taxon>Acacieae</taxon>
        <taxon>Acacia</taxon>
    </lineage>
</organism>
<keyword evidence="2" id="KW-1185">Reference proteome</keyword>
<reference evidence="1" key="1">
    <citation type="submission" date="2023-10" db="EMBL/GenBank/DDBJ databases">
        <title>Chromosome-level genome of the transformable northern wattle, Acacia crassicarpa.</title>
        <authorList>
            <person name="Massaro I."/>
            <person name="Sinha N.R."/>
            <person name="Poethig S."/>
            <person name="Leichty A.R."/>
        </authorList>
    </citation>
    <scope>NUCLEOTIDE SEQUENCE</scope>
    <source>
        <strain evidence="1">Acra3RX</strain>
        <tissue evidence="1">Leaf</tissue>
    </source>
</reference>
<evidence type="ECO:0000313" key="2">
    <source>
        <dbReference type="Proteomes" id="UP001293593"/>
    </source>
</evidence>
<sequence length="123" mass="13841">MQIYILKKVSQYLHSKTWDTRVASAHAIGAIAENAKHTSLNELIATIATKLSKAGISGSVEDVCAWPYLQSRITGSAFRRLDNVHYLSIIPPLEIEALFLEDIYFFYSLIALTSTRFLNLVCY</sequence>
<dbReference type="EMBL" id="JAWXYG010000004">
    <property type="protein sequence ID" value="KAK4275664.1"/>
    <property type="molecule type" value="Genomic_DNA"/>
</dbReference>